<dbReference type="Proteomes" id="UP000238390">
    <property type="component" value="Chromosome"/>
</dbReference>
<evidence type="ECO:0000313" key="2">
    <source>
        <dbReference type="Proteomes" id="UP000238390"/>
    </source>
</evidence>
<name>A0A2R3J1U4_9PSED</name>
<protein>
    <submittedName>
        <fullName evidence="1">Uncharacterized protein</fullName>
    </submittedName>
</protein>
<reference evidence="1 2" key="1">
    <citation type="submission" date="2018-02" db="EMBL/GenBank/DDBJ databases">
        <title>FDA/CDC Antimicrobial Resistant Isolate Bank Genome Sequencing.</title>
        <authorList>
            <person name="Benahmed F.H."/>
            <person name="Lutgring J.D."/>
            <person name="Yoo B."/>
            <person name="Machado M."/>
            <person name="Brown A."/>
            <person name="McAllister G."/>
            <person name="Perry A."/>
            <person name="Halpin A.L."/>
            <person name="Vavikolanu K."/>
            <person name="Ott S."/>
            <person name="Zhao X."/>
            <person name="Tallon L.J."/>
            <person name="Sadzewicz L."/>
            <person name="Aluvathingal J."/>
            <person name="Nadendla S."/>
            <person name="Voskania-kordi A."/>
            <person name="Simonyan V."/>
            <person name="Patel J."/>
            <person name="Shawar R.M."/>
        </authorList>
    </citation>
    <scope>NUCLEOTIDE SEQUENCE [LARGE SCALE GENOMIC DNA]</scope>
    <source>
        <strain evidence="1 2">AR_0356</strain>
    </source>
</reference>
<sequence>MIFVRVVAGADLTKVRKPKKPARFGKGQVIGRIGHQQSIGLQPQTLDGAVALSR</sequence>
<gene>
    <name evidence="1" type="ORF">CSB93_5923</name>
</gene>
<proteinExistence type="predicted"/>
<evidence type="ECO:0000313" key="1">
    <source>
        <dbReference type="EMBL" id="AVK07827.1"/>
    </source>
</evidence>
<accession>A0A2R3J1U4</accession>
<dbReference type="EMBL" id="CP027169">
    <property type="protein sequence ID" value="AVK07827.1"/>
    <property type="molecule type" value="Genomic_DNA"/>
</dbReference>
<organism evidence="1 2">
    <name type="scientific">Pseudomonas paraeruginosa</name>
    <dbReference type="NCBI Taxonomy" id="2994495"/>
    <lineage>
        <taxon>Bacteria</taxon>
        <taxon>Pseudomonadati</taxon>
        <taxon>Pseudomonadota</taxon>
        <taxon>Gammaproteobacteria</taxon>
        <taxon>Pseudomonadales</taxon>
        <taxon>Pseudomonadaceae</taxon>
        <taxon>Pseudomonas</taxon>
    </lineage>
</organism>
<keyword evidence="2" id="KW-1185">Reference proteome</keyword>
<dbReference type="AlphaFoldDB" id="A0A2R3J1U4"/>